<dbReference type="PANTHER" id="PTHR12307:SF36">
    <property type="entry name" value="GLYCOGEN-BINDING SUBUNIT 76A"/>
    <property type="match status" value="1"/>
</dbReference>
<feature type="compositionally biased region" description="Low complexity" evidence="1">
    <location>
        <begin position="131"/>
        <end position="142"/>
    </location>
</feature>
<dbReference type="InterPro" id="IPR038175">
    <property type="entry name" value="CBM21_dom_sf"/>
</dbReference>
<protein>
    <recommendedName>
        <fullName evidence="2">CBM21 domain-containing protein</fullName>
    </recommendedName>
</protein>
<feature type="region of interest" description="Disordered" evidence="1">
    <location>
        <begin position="172"/>
        <end position="245"/>
    </location>
</feature>
<sequence length="380" mass="41477">MSFLTLPARSRSLSTPPRPTPGVGLQWLSSVLPTPPDSDNGEDTSEAAPLRKRPTRHFSSFEFGFIPLASTADSRAQDSKQERCYEELEDVPEMKLPCVKLKDGRELRPLLKHRKRAASFHIPGSAKWNTSPSPESPSTSLPPKDKSPSPSPEPHPHVHFSEVENVCVFDESAPAHDSDPKHTPLEPVRPRSPPKSLGIKTRQLRLPNTVIASPQDRAALGFTSSAEPSPTGSLPSPPGGRDSMHLTLACDSSLPSAASAPTHGMFTTFGVRLSSDRESLIGVVRVRNIAPGPRRFAHWTGAYKLGAEQLEIPPRPDGYDDFEFRIPLGDMGIRGSAGSAVRAKILQFAIKYEVPGQGEWWDNRNGQNWTARFRAVSAGL</sequence>
<dbReference type="Proteomes" id="UP000044841">
    <property type="component" value="Unassembled WGS sequence"/>
</dbReference>
<dbReference type="InterPro" id="IPR050782">
    <property type="entry name" value="PP1_regulatory_subunit_3"/>
</dbReference>
<feature type="domain" description="CBM21" evidence="2">
    <location>
        <begin position="271"/>
        <end position="370"/>
    </location>
</feature>
<name>A0A0K6FSC6_9AGAM</name>
<organism evidence="3 4">
    <name type="scientific">Rhizoctonia solani</name>
    <dbReference type="NCBI Taxonomy" id="456999"/>
    <lineage>
        <taxon>Eukaryota</taxon>
        <taxon>Fungi</taxon>
        <taxon>Dikarya</taxon>
        <taxon>Basidiomycota</taxon>
        <taxon>Agaricomycotina</taxon>
        <taxon>Agaricomycetes</taxon>
        <taxon>Cantharellales</taxon>
        <taxon>Ceratobasidiaceae</taxon>
        <taxon>Rhizoctonia</taxon>
    </lineage>
</organism>
<dbReference type="PANTHER" id="PTHR12307">
    <property type="entry name" value="PROTEIN PHOSPHATASE 1 REGULATORY SUBUNIT"/>
    <property type="match status" value="1"/>
</dbReference>
<proteinExistence type="predicted"/>
<feature type="region of interest" description="Disordered" evidence="1">
    <location>
        <begin position="121"/>
        <end position="158"/>
    </location>
</feature>
<evidence type="ECO:0000256" key="1">
    <source>
        <dbReference type="SAM" id="MobiDB-lite"/>
    </source>
</evidence>
<feature type="region of interest" description="Disordered" evidence="1">
    <location>
        <begin position="1"/>
        <end position="55"/>
    </location>
</feature>
<keyword evidence="4" id="KW-1185">Reference proteome</keyword>
<reference evidence="3 4" key="1">
    <citation type="submission" date="2015-07" db="EMBL/GenBank/DDBJ databases">
        <authorList>
            <person name="Noorani M."/>
        </authorList>
    </citation>
    <scope>NUCLEOTIDE SEQUENCE [LARGE SCALE GENOMIC DNA]</scope>
    <source>
        <strain evidence="3">BBA 69670</strain>
    </source>
</reference>
<dbReference type="GO" id="GO:0008157">
    <property type="term" value="F:protein phosphatase 1 binding"/>
    <property type="evidence" value="ECO:0007669"/>
    <property type="project" value="TreeGrafter"/>
</dbReference>
<evidence type="ECO:0000313" key="4">
    <source>
        <dbReference type="Proteomes" id="UP000044841"/>
    </source>
</evidence>
<dbReference type="InterPro" id="IPR005036">
    <property type="entry name" value="CBM21_dom"/>
</dbReference>
<accession>A0A0K6FSC6</accession>
<dbReference type="AlphaFoldDB" id="A0A0K6FSC6"/>
<feature type="compositionally biased region" description="Basic and acidic residues" evidence="1">
    <location>
        <begin position="173"/>
        <end position="184"/>
    </location>
</feature>
<gene>
    <name evidence="3" type="ORF">RSOLAG22IIIB_03791</name>
</gene>
<evidence type="ECO:0000259" key="2">
    <source>
        <dbReference type="Pfam" id="PF03370"/>
    </source>
</evidence>
<dbReference type="Pfam" id="PF03370">
    <property type="entry name" value="CBM_21"/>
    <property type="match status" value="1"/>
</dbReference>
<feature type="compositionally biased region" description="Low complexity" evidence="1">
    <location>
        <begin position="1"/>
        <end position="15"/>
    </location>
</feature>
<dbReference type="Gene3D" id="2.60.40.2440">
    <property type="entry name" value="Carbohydrate binding type-21 domain"/>
    <property type="match status" value="1"/>
</dbReference>
<dbReference type="GO" id="GO:0000164">
    <property type="term" value="C:protein phosphatase type 1 complex"/>
    <property type="evidence" value="ECO:0007669"/>
    <property type="project" value="TreeGrafter"/>
</dbReference>
<evidence type="ECO:0000313" key="3">
    <source>
        <dbReference type="EMBL" id="CUA69113.1"/>
    </source>
</evidence>
<dbReference type="EMBL" id="CYGV01000668">
    <property type="protein sequence ID" value="CUA69113.1"/>
    <property type="molecule type" value="Genomic_DNA"/>
</dbReference>